<sequence length="305" mass="32443">MAPPQGNDNDMIGRSVGRRSLLAGAVALGATAAAGCSRVATGDVKGGGNLLDRLRATGTVRLGIAGEIPFGYISKKAEVTGEAPELAKIIFKRLGVPHVLPVPTEFGSLIPGLNSQQFDVISAGMFINPERCEQVLFADPDYEVLDAFIVRKGNPKGLRNYADVERTGAKLASGSAYAEIDYAVSAGIPRDSIQIYPDQLAGLLAVAQGRADAFAGTSLTVRNVINQTRNPKVEGTEPFLPTLDGKPAHGAGAFAFRKGETKLRDAFNEELHKMKKDGEVLRVVRPFGFTETEMTDLTAEELCKA</sequence>
<accession>A0ABW7UTV5</accession>
<dbReference type="EMBL" id="JBIRWE010000007">
    <property type="protein sequence ID" value="MFI1966055.1"/>
    <property type="molecule type" value="Genomic_DNA"/>
</dbReference>
<protein>
    <submittedName>
        <fullName evidence="3">Ectoine/hydroxyectoine ABC transporter substrate-binding protein EhuB</fullName>
    </submittedName>
</protein>
<dbReference type="SUPFAM" id="SSF53850">
    <property type="entry name" value="Periplasmic binding protein-like II"/>
    <property type="match status" value="1"/>
</dbReference>
<gene>
    <name evidence="3" type="primary">ehuB</name>
    <name evidence="3" type="ORF">ACH429_18435</name>
</gene>
<dbReference type="PANTHER" id="PTHR35936:SF17">
    <property type="entry name" value="ARGININE-BINDING EXTRACELLULAR PROTEIN ARTP"/>
    <property type="match status" value="1"/>
</dbReference>
<dbReference type="InterPro" id="IPR001638">
    <property type="entry name" value="Solute-binding_3/MltF_N"/>
</dbReference>
<dbReference type="SMART" id="SM00062">
    <property type="entry name" value="PBPb"/>
    <property type="match status" value="1"/>
</dbReference>
<dbReference type="CDD" id="cd01002">
    <property type="entry name" value="PBP2_Ehub_like"/>
    <property type="match status" value="1"/>
</dbReference>
<dbReference type="InterPro" id="IPR014337">
    <property type="entry name" value="Ectoine_EhuB"/>
</dbReference>
<evidence type="ECO:0000259" key="2">
    <source>
        <dbReference type="SMART" id="SM00062"/>
    </source>
</evidence>
<keyword evidence="4" id="KW-1185">Reference proteome</keyword>
<dbReference type="Pfam" id="PF00497">
    <property type="entry name" value="SBP_bac_3"/>
    <property type="match status" value="1"/>
</dbReference>
<dbReference type="Gene3D" id="3.40.190.10">
    <property type="entry name" value="Periplasmic binding protein-like II"/>
    <property type="match status" value="2"/>
</dbReference>
<dbReference type="PROSITE" id="PS51318">
    <property type="entry name" value="TAT"/>
    <property type="match status" value="1"/>
</dbReference>
<evidence type="ECO:0000313" key="4">
    <source>
        <dbReference type="Proteomes" id="UP001611548"/>
    </source>
</evidence>
<evidence type="ECO:0000313" key="3">
    <source>
        <dbReference type="EMBL" id="MFI1966055.1"/>
    </source>
</evidence>
<dbReference type="PANTHER" id="PTHR35936">
    <property type="entry name" value="MEMBRANE-BOUND LYTIC MUREIN TRANSGLYCOSYLASE F"/>
    <property type="match status" value="1"/>
</dbReference>
<comment type="caution">
    <text evidence="3">The sequence shown here is derived from an EMBL/GenBank/DDBJ whole genome shotgun (WGS) entry which is preliminary data.</text>
</comment>
<keyword evidence="1" id="KW-0732">Signal</keyword>
<dbReference type="InterPro" id="IPR006311">
    <property type="entry name" value="TAT_signal"/>
</dbReference>
<organism evidence="3 4">
    <name type="scientific">Streptomyces pathocidini</name>
    <dbReference type="NCBI Taxonomy" id="1650571"/>
    <lineage>
        <taxon>Bacteria</taxon>
        <taxon>Bacillati</taxon>
        <taxon>Actinomycetota</taxon>
        <taxon>Actinomycetes</taxon>
        <taxon>Kitasatosporales</taxon>
        <taxon>Streptomycetaceae</taxon>
        <taxon>Streptomyces</taxon>
    </lineage>
</organism>
<dbReference type="NCBIfam" id="TIGR02995">
    <property type="entry name" value="ectoine_ehuB"/>
    <property type="match status" value="1"/>
</dbReference>
<reference evidence="3 4" key="1">
    <citation type="submission" date="2024-10" db="EMBL/GenBank/DDBJ databases">
        <title>The Natural Products Discovery Center: Release of the First 8490 Sequenced Strains for Exploring Actinobacteria Biosynthetic Diversity.</title>
        <authorList>
            <person name="Kalkreuter E."/>
            <person name="Kautsar S.A."/>
            <person name="Yang D."/>
            <person name="Bader C.D."/>
            <person name="Teijaro C.N."/>
            <person name="Fluegel L."/>
            <person name="Davis C.M."/>
            <person name="Simpson J.R."/>
            <person name="Lauterbach L."/>
            <person name="Steele A.D."/>
            <person name="Gui C."/>
            <person name="Meng S."/>
            <person name="Li G."/>
            <person name="Viehrig K."/>
            <person name="Ye F."/>
            <person name="Su P."/>
            <person name="Kiefer A.F."/>
            <person name="Nichols A."/>
            <person name="Cepeda A.J."/>
            <person name="Yan W."/>
            <person name="Fan B."/>
            <person name="Jiang Y."/>
            <person name="Adhikari A."/>
            <person name="Zheng C.-J."/>
            <person name="Schuster L."/>
            <person name="Cowan T.M."/>
            <person name="Smanski M.J."/>
            <person name="Chevrette M.G."/>
            <person name="De Carvalho L.P.S."/>
            <person name="Shen B."/>
        </authorList>
    </citation>
    <scope>NUCLEOTIDE SEQUENCE [LARGE SCALE GENOMIC DNA]</scope>
    <source>
        <strain evidence="3 4">NPDC020327</strain>
    </source>
</reference>
<dbReference type="RefSeq" id="WP_398718778.1">
    <property type="nucleotide sequence ID" value="NZ_JBIRWE010000007.1"/>
</dbReference>
<dbReference type="Proteomes" id="UP001611548">
    <property type="component" value="Unassembled WGS sequence"/>
</dbReference>
<proteinExistence type="predicted"/>
<evidence type="ECO:0000256" key="1">
    <source>
        <dbReference type="ARBA" id="ARBA00022729"/>
    </source>
</evidence>
<feature type="domain" description="Solute-binding protein family 3/N-terminal" evidence="2">
    <location>
        <begin position="59"/>
        <end position="291"/>
    </location>
</feature>
<name>A0ABW7UTV5_9ACTN</name>